<proteinExistence type="predicted"/>
<comment type="caution">
    <text evidence="2">The sequence shown here is derived from an EMBL/GenBank/DDBJ whole genome shotgun (WGS) entry which is preliminary data.</text>
</comment>
<dbReference type="RefSeq" id="XP_062730206.1">
    <property type="nucleotide sequence ID" value="XM_062881464.1"/>
</dbReference>
<evidence type="ECO:0000313" key="2">
    <source>
        <dbReference type="EMBL" id="KAK4641230.1"/>
    </source>
</evidence>
<feature type="region of interest" description="Disordered" evidence="1">
    <location>
        <begin position="1"/>
        <end position="212"/>
    </location>
</feature>
<feature type="compositionally biased region" description="Low complexity" evidence="1">
    <location>
        <begin position="141"/>
        <end position="151"/>
    </location>
</feature>
<dbReference type="GeneID" id="87900946"/>
<evidence type="ECO:0000256" key="1">
    <source>
        <dbReference type="SAM" id="MobiDB-lite"/>
    </source>
</evidence>
<organism evidence="2 3">
    <name type="scientific">Podospora bellae-mahoneyi</name>
    <dbReference type="NCBI Taxonomy" id="2093777"/>
    <lineage>
        <taxon>Eukaryota</taxon>
        <taxon>Fungi</taxon>
        <taxon>Dikarya</taxon>
        <taxon>Ascomycota</taxon>
        <taxon>Pezizomycotina</taxon>
        <taxon>Sordariomycetes</taxon>
        <taxon>Sordariomycetidae</taxon>
        <taxon>Sordariales</taxon>
        <taxon>Podosporaceae</taxon>
        <taxon>Podospora</taxon>
    </lineage>
</organism>
<feature type="compositionally biased region" description="Basic and acidic residues" evidence="1">
    <location>
        <begin position="52"/>
        <end position="104"/>
    </location>
</feature>
<dbReference type="EMBL" id="JAFFGZ010000008">
    <property type="protein sequence ID" value="KAK4641230.1"/>
    <property type="molecule type" value="Genomic_DNA"/>
</dbReference>
<protein>
    <submittedName>
        <fullName evidence="2">Uncharacterized protein</fullName>
    </submittedName>
</protein>
<reference evidence="2 3" key="1">
    <citation type="journal article" date="2023" name="bioRxiv">
        <title>High-quality genome assemblies of four members of thePodospora anserinaspecies complex.</title>
        <authorList>
            <person name="Ament-Velasquez S.L."/>
            <person name="Vogan A.A."/>
            <person name="Wallerman O."/>
            <person name="Hartmann F."/>
            <person name="Gautier V."/>
            <person name="Silar P."/>
            <person name="Giraud T."/>
            <person name="Johannesson H."/>
        </authorList>
    </citation>
    <scope>NUCLEOTIDE SEQUENCE [LARGE SCALE GENOMIC DNA]</scope>
    <source>
        <strain evidence="2 3">CBS 112042</strain>
    </source>
</reference>
<feature type="compositionally biased region" description="Polar residues" evidence="1">
    <location>
        <begin position="121"/>
        <end position="131"/>
    </location>
</feature>
<feature type="compositionally biased region" description="Basic and acidic residues" evidence="1">
    <location>
        <begin position="158"/>
        <end position="168"/>
    </location>
</feature>
<feature type="compositionally biased region" description="Basic residues" evidence="1">
    <location>
        <begin position="180"/>
        <end position="212"/>
    </location>
</feature>
<gene>
    <name evidence="2" type="ORF">QC761_610560</name>
</gene>
<sequence>MPTDLRDVTKPPGCSGGPPGPSPFVPDTKKITPVHEPYVPGVTFRNPFNEDPQTRARRDAQDFIEHQRKDWENATKRAKQEWDALFEKQRPEQPEQPEQRRTRPCDSGTNDRINFDRPSRRASSSKSNNHNILKRFSPAPSGKSKSSTAHTKSSRSQKFRDGTKKIAESVKSQSKSVLGKIKKFGSWFKKRLGNNKKKQKRKPSRKRKQKTA</sequence>
<dbReference type="Proteomes" id="UP001322138">
    <property type="component" value="Unassembled WGS sequence"/>
</dbReference>
<keyword evidence="3" id="KW-1185">Reference proteome</keyword>
<evidence type="ECO:0000313" key="3">
    <source>
        <dbReference type="Proteomes" id="UP001322138"/>
    </source>
</evidence>
<accession>A0ABR0FDP5</accession>
<name>A0ABR0FDP5_9PEZI</name>